<dbReference type="EMBL" id="JAWDGP010000556">
    <property type="protein sequence ID" value="KAK3799527.1"/>
    <property type="molecule type" value="Genomic_DNA"/>
</dbReference>
<reference evidence="2" key="1">
    <citation type="journal article" date="2023" name="G3 (Bethesda)">
        <title>A reference genome for the long-term kleptoplast-retaining sea slug Elysia crispata morphotype clarki.</title>
        <authorList>
            <person name="Eastman K.E."/>
            <person name="Pendleton A.L."/>
            <person name="Shaikh M.A."/>
            <person name="Suttiyut T."/>
            <person name="Ogas R."/>
            <person name="Tomko P."/>
            <person name="Gavelis G."/>
            <person name="Widhalm J.R."/>
            <person name="Wisecaver J.H."/>
        </authorList>
    </citation>
    <scope>NUCLEOTIDE SEQUENCE</scope>
    <source>
        <strain evidence="2">ECLA1</strain>
    </source>
</reference>
<keyword evidence="3" id="KW-1185">Reference proteome</keyword>
<sequence length="228" mass="24940">MGKCDALSVLLSLTSRIMTPTVMPFISYFCRMRSRGTYHEPRILWDGELVDDPLEISGVMCPGMWAAERLVSGLPSRHACFQLEAWLFSVSVRSFRSGDGGSSLKAHFLLGKAREASGAPVEMFAVSKKILAERRAQEKVSNTGVKGENHHQQASLNKRWLDGGSVFGAFDSVSDPNKCIVIACTFLPTRSSSMQPGAACRDATPVDKISKQLTAPRRFQALLLLSST</sequence>
<comment type="caution">
    <text evidence="2">The sequence shown here is derived from an EMBL/GenBank/DDBJ whole genome shotgun (WGS) entry which is preliminary data.</text>
</comment>
<keyword evidence="1" id="KW-0812">Transmembrane</keyword>
<dbReference type="Proteomes" id="UP001283361">
    <property type="component" value="Unassembled WGS sequence"/>
</dbReference>
<evidence type="ECO:0000313" key="3">
    <source>
        <dbReference type="Proteomes" id="UP001283361"/>
    </source>
</evidence>
<dbReference type="AlphaFoldDB" id="A0AAE1B6F4"/>
<protein>
    <submittedName>
        <fullName evidence="2">Uncharacterized protein</fullName>
    </submittedName>
</protein>
<feature type="transmembrane region" description="Helical" evidence="1">
    <location>
        <begin position="6"/>
        <end position="30"/>
    </location>
</feature>
<organism evidence="2 3">
    <name type="scientific">Elysia crispata</name>
    <name type="common">lettuce slug</name>
    <dbReference type="NCBI Taxonomy" id="231223"/>
    <lineage>
        <taxon>Eukaryota</taxon>
        <taxon>Metazoa</taxon>
        <taxon>Spiralia</taxon>
        <taxon>Lophotrochozoa</taxon>
        <taxon>Mollusca</taxon>
        <taxon>Gastropoda</taxon>
        <taxon>Heterobranchia</taxon>
        <taxon>Euthyneura</taxon>
        <taxon>Panpulmonata</taxon>
        <taxon>Sacoglossa</taxon>
        <taxon>Placobranchoidea</taxon>
        <taxon>Plakobranchidae</taxon>
        <taxon>Elysia</taxon>
    </lineage>
</organism>
<proteinExistence type="predicted"/>
<keyword evidence="1" id="KW-1133">Transmembrane helix</keyword>
<evidence type="ECO:0000313" key="2">
    <source>
        <dbReference type="EMBL" id="KAK3799527.1"/>
    </source>
</evidence>
<keyword evidence="1" id="KW-0472">Membrane</keyword>
<evidence type="ECO:0000256" key="1">
    <source>
        <dbReference type="SAM" id="Phobius"/>
    </source>
</evidence>
<gene>
    <name evidence="2" type="ORF">RRG08_052711</name>
</gene>
<name>A0AAE1B6F4_9GAST</name>
<accession>A0AAE1B6F4</accession>